<reference evidence="9 10" key="1">
    <citation type="submission" date="2017-03" db="EMBL/GenBank/DDBJ databases">
        <title>Genomes of endolithic fungi from Antarctica.</title>
        <authorList>
            <person name="Coleine C."/>
            <person name="Masonjones S."/>
            <person name="Stajich J.E."/>
        </authorList>
    </citation>
    <scope>NUCLEOTIDE SEQUENCE [LARGE SCALE GENOMIC DNA]</scope>
    <source>
        <strain evidence="9 10">CCFEE 5311</strain>
    </source>
</reference>
<comment type="caution">
    <text evidence="9">The sequence shown here is derived from an EMBL/GenBank/DDBJ whole genome shotgun (WGS) entry which is preliminary data.</text>
</comment>
<evidence type="ECO:0000256" key="1">
    <source>
        <dbReference type="ARBA" id="ARBA00004123"/>
    </source>
</evidence>
<dbReference type="PANTHER" id="PTHR45881">
    <property type="entry name" value="CHECKPOINT SUPPRESSOR 1-LIKE, ISOFORM A-RELATED"/>
    <property type="match status" value="1"/>
</dbReference>
<feature type="domain" description="Fork-head" evidence="8">
    <location>
        <begin position="211"/>
        <end position="326"/>
    </location>
</feature>
<feature type="region of interest" description="Disordered" evidence="7">
    <location>
        <begin position="320"/>
        <end position="391"/>
    </location>
</feature>
<feature type="region of interest" description="Disordered" evidence="7">
    <location>
        <begin position="478"/>
        <end position="508"/>
    </location>
</feature>
<dbReference type="InterPro" id="IPR036388">
    <property type="entry name" value="WH-like_DNA-bd_sf"/>
</dbReference>
<evidence type="ECO:0000256" key="2">
    <source>
        <dbReference type="ARBA" id="ARBA00023015"/>
    </source>
</evidence>
<dbReference type="OrthoDB" id="5954824at2759"/>
<dbReference type="AlphaFoldDB" id="A0A4U0V520"/>
<comment type="subcellular location">
    <subcellularLocation>
        <location evidence="1 6">Nucleus</location>
    </subcellularLocation>
</comment>
<gene>
    <name evidence="9" type="ORF">B0A54_07142</name>
</gene>
<keyword evidence="4" id="KW-0804">Transcription</keyword>
<feature type="DNA-binding region" description="Fork-head" evidence="6">
    <location>
        <begin position="211"/>
        <end position="326"/>
    </location>
</feature>
<dbReference type="SMART" id="SM00339">
    <property type="entry name" value="FH"/>
    <property type="match status" value="1"/>
</dbReference>
<dbReference type="GO" id="GO:0000981">
    <property type="term" value="F:DNA-binding transcription factor activity, RNA polymerase II-specific"/>
    <property type="evidence" value="ECO:0007669"/>
    <property type="project" value="TreeGrafter"/>
</dbReference>
<evidence type="ECO:0000256" key="7">
    <source>
        <dbReference type="SAM" id="MobiDB-lite"/>
    </source>
</evidence>
<dbReference type="EMBL" id="NAJP01000021">
    <property type="protein sequence ID" value="TKA42926.1"/>
    <property type="molecule type" value="Genomic_DNA"/>
</dbReference>
<evidence type="ECO:0000313" key="9">
    <source>
        <dbReference type="EMBL" id="TKA42926.1"/>
    </source>
</evidence>
<dbReference type="SUPFAM" id="SSF46785">
    <property type="entry name" value="Winged helix' DNA-binding domain"/>
    <property type="match status" value="1"/>
</dbReference>
<proteinExistence type="predicted"/>
<keyword evidence="5 6" id="KW-0539">Nucleus</keyword>
<evidence type="ECO:0000256" key="6">
    <source>
        <dbReference type="PROSITE-ProRule" id="PRU00089"/>
    </source>
</evidence>
<evidence type="ECO:0000256" key="5">
    <source>
        <dbReference type="ARBA" id="ARBA00023242"/>
    </source>
</evidence>
<accession>A0A4U0V520</accession>
<evidence type="ECO:0000256" key="3">
    <source>
        <dbReference type="ARBA" id="ARBA00023125"/>
    </source>
</evidence>
<keyword evidence="2" id="KW-0805">Transcription regulation</keyword>
<dbReference type="PROSITE" id="PS00658">
    <property type="entry name" value="FORK_HEAD_2"/>
    <property type="match status" value="1"/>
</dbReference>
<organism evidence="9 10">
    <name type="scientific">Friedmanniomyces endolithicus</name>
    <dbReference type="NCBI Taxonomy" id="329885"/>
    <lineage>
        <taxon>Eukaryota</taxon>
        <taxon>Fungi</taxon>
        <taxon>Dikarya</taxon>
        <taxon>Ascomycota</taxon>
        <taxon>Pezizomycotina</taxon>
        <taxon>Dothideomycetes</taxon>
        <taxon>Dothideomycetidae</taxon>
        <taxon>Mycosphaerellales</taxon>
        <taxon>Teratosphaeriaceae</taxon>
        <taxon>Friedmanniomyces</taxon>
    </lineage>
</organism>
<dbReference type="Gene3D" id="1.10.10.10">
    <property type="entry name" value="Winged helix-like DNA-binding domain superfamily/Winged helix DNA-binding domain"/>
    <property type="match status" value="1"/>
</dbReference>
<evidence type="ECO:0000313" key="10">
    <source>
        <dbReference type="Proteomes" id="UP000310066"/>
    </source>
</evidence>
<dbReference type="Pfam" id="PF00250">
    <property type="entry name" value="Forkhead"/>
    <property type="match status" value="1"/>
</dbReference>
<dbReference type="PROSITE" id="PS50039">
    <property type="entry name" value="FORK_HEAD_3"/>
    <property type="match status" value="1"/>
</dbReference>
<dbReference type="STRING" id="329885.A0A4U0V520"/>
<name>A0A4U0V520_9PEZI</name>
<feature type="compositionally biased region" description="Low complexity" evidence="7">
    <location>
        <begin position="348"/>
        <end position="357"/>
    </location>
</feature>
<keyword evidence="3 6" id="KW-0238">DNA-binding</keyword>
<feature type="compositionally biased region" description="Polar residues" evidence="7">
    <location>
        <begin position="491"/>
        <end position="501"/>
    </location>
</feature>
<dbReference type="InterPro" id="IPR030456">
    <property type="entry name" value="TF_fork_head_CS_2"/>
</dbReference>
<protein>
    <recommendedName>
        <fullName evidence="8">Fork-head domain-containing protein</fullName>
    </recommendedName>
</protein>
<dbReference type="InterPro" id="IPR036390">
    <property type="entry name" value="WH_DNA-bd_sf"/>
</dbReference>
<evidence type="ECO:0000256" key="4">
    <source>
        <dbReference type="ARBA" id="ARBA00023163"/>
    </source>
</evidence>
<dbReference type="Proteomes" id="UP000310066">
    <property type="component" value="Unassembled WGS sequence"/>
</dbReference>
<dbReference type="InterPro" id="IPR001766">
    <property type="entry name" value="Fork_head_dom"/>
</dbReference>
<sequence length="508" mass="56743">MKADSWHMQGLGIHTNTPYDHVTALQPGFHSRDSQQSSKEEWQQILERVSAGDNDLTHDYAILGPPPPAIAAFDPSPRQSIETATAMGIEPQMSTSNPALYPFIPLEPQFGGWPVTSEPSLSYPPAIPEHEQWSAPPASMMPNGLPASAHMHPSQFYYQQEPHFTGAGPSPMLSQGSPHDSDFVDAGWDQPDVPQTWLDSSGSDEINDIDAIEVCYAQLLWRCLKEAPEHTMTLKELYDWVREHSQKAKDPKNRGWQNSVRHNLSMNAVSVTPCEIRSAKANRSQAFERVPPRESQGVKKGSLWRLTPAALRDGVISTTRYRKDPKHKPLKRATPALKRQISGAKGGQATRNAQRRQQQLREARSYPNLSTRQRHNDLRQPHRPGPPMMNPMPFYDNPALPPPFMPLYDHPPSPYFIDVDDQTSHSAPLTPPRGVQMLYDTQPKSMLSEFNFGHIDFTNGGIIGGEHEYFAPDTPSLGTEASYMSDDGMQSLLSHNASREPTSFPVDV</sequence>
<dbReference type="GO" id="GO:0000978">
    <property type="term" value="F:RNA polymerase II cis-regulatory region sequence-specific DNA binding"/>
    <property type="evidence" value="ECO:0007669"/>
    <property type="project" value="TreeGrafter"/>
</dbReference>
<dbReference type="GO" id="GO:0005634">
    <property type="term" value="C:nucleus"/>
    <property type="evidence" value="ECO:0007669"/>
    <property type="project" value="UniProtKB-SubCell"/>
</dbReference>
<evidence type="ECO:0000259" key="8">
    <source>
        <dbReference type="PROSITE" id="PS50039"/>
    </source>
</evidence>
<dbReference type="PANTHER" id="PTHR45881:SF5">
    <property type="entry name" value="FORK-HEAD DOMAIN-CONTAINING PROTEIN"/>
    <property type="match status" value="1"/>
</dbReference>